<dbReference type="SUPFAM" id="SSF48498">
    <property type="entry name" value="Tetracyclin repressor-like, C-terminal domain"/>
    <property type="match status" value="1"/>
</dbReference>
<dbReference type="EMBL" id="JAGIOO010000001">
    <property type="protein sequence ID" value="MBP2479132.1"/>
    <property type="molecule type" value="Genomic_DNA"/>
</dbReference>
<dbReference type="InterPro" id="IPR001647">
    <property type="entry name" value="HTH_TetR"/>
</dbReference>
<evidence type="ECO:0000313" key="7">
    <source>
        <dbReference type="Proteomes" id="UP001519363"/>
    </source>
</evidence>
<evidence type="ECO:0000256" key="4">
    <source>
        <dbReference type="PROSITE-ProRule" id="PRU00335"/>
    </source>
</evidence>
<feature type="domain" description="HTH tetR-type" evidence="5">
    <location>
        <begin position="11"/>
        <end position="70"/>
    </location>
</feature>
<evidence type="ECO:0000313" key="6">
    <source>
        <dbReference type="EMBL" id="MBP2479132.1"/>
    </source>
</evidence>
<dbReference type="SUPFAM" id="SSF46689">
    <property type="entry name" value="Homeodomain-like"/>
    <property type="match status" value="1"/>
</dbReference>
<evidence type="ECO:0000256" key="3">
    <source>
        <dbReference type="ARBA" id="ARBA00023163"/>
    </source>
</evidence>
<keyword evidence="3" id="KW-0804">Transcription</keyword>
<organism evidence="6 7">
    <name type="scientific">Crossiella equi</name>
    <dbReference type="NCBI Taxonomy" id="130796"/>
    <lineage>
        <taxon>Bacteria</taxon>
        <taxon>Bacillati</taxon>
        <taxon>Actinomycetota</taxon>
        <taxon>Actinomycetes</taxon>
        <taxon>Pseudonocardiales</taxon>
        <taxon>Pseudonocardiaceae</taxon>
        <taxon>Crossiella</taxon>
    </lineage>
</organism>
<reference evidence="6 7" key="1">
    <citation type="submission" date="2021-03" db="EMBL/GenBank/DDBJ databases">
        <title>Sequencing the genomes of 1000 actinobacteria strains.</title>
        <authorList>
            <person name="Klenk H.-P."/>
        </authorList>
    </citation>
    <scope>NUCLEOTIDE SEQUENCE [LARGE SCALE GENOMIC DNA]</scope>
    <source>
        <strain evidence="6 7">DSM 44580</strain>
    </source>
</reference>
<comment type="caution">
    <text evidence="6">The sequence shown here is derived from an EMBL/GenBank/DDBJ whole genome shotgun (WGS) entry which is preliminary data.</text>
</comment>
<dbReference type="RefSeq" id="WP_209707698.1">
    <property type="nucleotide sequence ID" value="NZ_JAGIOO010000001.1"/>
</dbReference>
<evidence type="ECO:0000256" key="1">
    <source>
        <dbReference type="ARBA" id="ARBA00023015"/>
    </source>
</evidence>
<dbReference type="InterPro" id="IPR050109">
    <property type="entry name" value="HTH-type_TetR-like_transc_reg"/>
</dbReference>
<keyword evidence="2 4" id="KW-0238">DNA-binding</keyword>
<dbReference type="Pfam" id="PF21597">
    <property type="entry name" value="TetR_C_43"/>
    <property type="match status" value="1"/>
</dbReference>
<proteinExistence type="predicted"/>
<gene>
    <name evidence="6" type="ORF">JOF53_008004</name>
</gene>
<dbReference type="PANTHER" id="PTHR30055:SF234">
    <property type="entry name" value="HTH-TYPE TRANSCRIPTIONAL REGULATOR BETI"/>
    <property type="match status" value="1"/>
</dbReference>
<keyword evidence="1" id="KW-0805">Transcription regulation</keyword>
<evidence type="ECO:0000259" key="5">
    <source>
        <dbReference type="PROSITE" id="PS50977"/>
    </source>
</evidence>
<evidence type="ECO:0000256" key="2">
    <source>
        <dbReference type="ARBA" id="ARBA00023125"/>
    </source>
</evidence>
<keyword evidence="7" id="KW-1185">Reference proteome</keyword>
<dbReference type="PANTHER" id="PTHR30055">
    <property type="entry name" value="HTH-TYPE TRANSCRIPTIONAL REGULATOR RUTR"/>
    <property type="match status" value="1"/>
</dbReference>
<dbReference type="InterPro" id="IPR049445">
    <property type="entry name" value="TetR_SbtR-like_C"/>
</dbReference>
<dbReference type="Gene3D" id="1.10.357.10">
    <property type="entry name" value="Tetracycline Repressor, domain 2"/>
    <property type="match status" value="1"/>
</dbReference>
<dbReference type="Proteomes" id="UP001519363">
    <property type="component" value="Unassembled WGS sequence"/>
</dbReference>
<feature type="DNA-binding region" description="H-T-H motif" evidence="4">
    <location>
        <begin position="33"/>
        <end position="52"/>
    </location>
</feature>
<name>A0ABS5ASD4_9PSEU</name>
<dbReference type="Pfam" id="PF00440">
    <property type="entry name" value="TetR_N"/>
    <property type="match status" value="1"/>
</dbReference>
<dbReference type="InterPro" id="IPR009057">
    <property type="entry name" value="Homeodomain-like_sf"/>
</dbReference>
<protein>
    <submittedName>
        <fullName evidence="6">AcrR family transcriptional regulator</fullName>
    </submittedName>
</protein>
<sequence>MVEKKTRSDAVRNRAKLLEVAFETFAGEGLQVPVDEIARRAGVGAGTVYRHFPTKEALYAAIVTDQFHKLINEGEALVDAPDPGAAFFGYFTGFIRQVAAHSGMLEAFAGLGYDIEAAAPEAECQFKRVLGRLLERAQEAGAVRADVVMLDVKAVLMGGQAAVAHRGPEEAERVIQVLCAGLRPVTLR</sequence>
<accession>A0ABS5ASD4</accession>
<dbReference type="InterPro" id="IPR036271">
    <property type="entry name" value="Tet_transcr_reg_TetR-rel_C_sf"/>
</dbReference>
<dbReference type="PROSITE" id="PS50977">
    <property type="entry name" value="HTH_TETR_2"/>
    <property type="match status" value="1"/>
</dbReference>
<dbReference type="PRINTS" id="PR00455">
    <property type="entry name" value="HTHTETR"/>
</dbReference>